<evidence type="ECO:0000313" key="3">
    <source>
        <dbReference type="Proteomes" id="UP000317650"/>
    </source>
</evidence>
<evidence type="ECO:0000313" key="2">
    <source>
        <dbReference type="EMBL" id="THU71210.1"/>
    </source>
</evidence>
<reference evidence="2 3" key="1">
    <citation type="journal article" date="2019" name="Nat. Plants">
        <title>Genome sequencing of Musa balbisiana reveals subgenome evolution and function divergence in polyploid bananas.</title>
        <authorList>
            <person name="Yao X."/>
        </authorList>
    </citation>
    <scope>NUCLEOTIDE SEQUENCE [LARGE SCALE GENOMIC DNA]</scope>
    <source>
        <strain evidence="3">cv. DH-PKW</strain>
        <tissue evidence="2">Leaves</tissue>
    </source>
</reference>
<name>A0A4S8K892_MUSBA</name>
<dbReference type="AlphaFoldDB" id="A0A4S8K892"/>
<feature type="compositionally biased region" description="Basic and acidic residues" evidence="1">
    <location>
        <begin position="14"/>
        <end position="24"/>
    </location>
</feature>
<protein>
    <submittedName>
        <fullName evidence="2">Uncharacterized protein</fullName>
    </submittedName>
</protein>
<evidence type="ECO:0000256" key="1">
    <source>
        <dbReference type="SAM" id="MobiDB-lite"/>
    </source>
</evidence>
<organism evidence="2 3">
    <name type="scientific">Musa balbisiana</name>
    <name type="common">Banana</name>
    <dbReference type="NCBI Taxonomy" id="52838"/>
    <lineage>
        <taxon>Eukaryota</taxon>
        <taxon>Viridiplantae</taxon>
        <taxon>Streptophyta</taxon>
        <taxon>Embryophyta</taxon>
        <taxon>Tracheophyta</taxon>
        <taxon>Spermatophyta</taxon>
        <taxon>Magnoliopsida</taxon>
        <taxon>Liliopsida</taxon>
        <taxon>Zingiberales</taxon>
        <taxon>Musaceae</taxon>
        <taxon>Musa</taxon>
    </lineage>
</organism>
<feature type="region of interest" description="Disordered" evidence="1">
    <location>
        <begin position="1"/>
        <end position="33"/>
    </location>
</feature>
<keyword evidence="3" id="KW-1185">Reference proteome</keyword>
<gene>
    <name evidence="2" type="ORF">C4D60_Mb08t33130</name>
</gene>
<sequence length="78" mass="8757">MAWPRSAEKPLPQDSERERERESDEGPSGESYCHVHRLGQVSMITIFAGDQTNRLLTRHLCVCPHSAVTAHMSSTVTH</sequence>
<comment type="caution">
    <text evidence="2">The sequence shown here is derived from an EMBL/GenBank/DDBJ whole genome shotgun (WGS) entry which is preliminary data.</text>
</comment>
<dbReference type="Proteomes" id="UP000317650">
    <property type="component" value="Chromosome 8"/>
</dbReference>
<accession>A0A4S8K892</accession>
<proteinExistence type="predicted"/>
<dbReference type="EMBL" id="PYDT01000002">
    <property type="protein sequence ID" value="THU71210.1"/>
    <property type="molecule type" value="Genomic_DNA"/>
</dbReference>